<accession>A0ABP9MTK2</accession>
<comment type="subcellular location">
    <subcellularLocation>
        <location evidence="9">Cell inner membrane</location>
    </subcellularLocation>
    <subcellularLocation>
        <location evidence="2">Membrane</location>
        <topology evidence="2">Multi-pass membrane protein</topology>
    </subcellularLocation>
</comment>
<sequence>MAVSTKKVSWYKKYASYKYYIPLANAIVPYCFWSSLIIAIVGIALGLGFAPADYQQGNSFRIIYIHVPAAMLSTSLYMAMAITSLCFLVWKVKLLPLVARSMATIGAVLTLISLVTGAVWGAPTWGTWWVWDIRLTSQLLLLFFYIGYIAFDHAIEDRQTADIFTSILAVIGIAIALLVKLSVYFFNSLHQKSTLFASGGPKIPMDMLLPLILMIVAYSLFTTGYILKKSVNLINRDRVMKHYLNQ</sequence>
<dbReference type="Pfam" id="PF01578">
    <property type="entry name" value="Cytochrom_C_asm"/>
    <property type="match status" value="1"/>
</dbReference>
<evidence type="ECO:0000256" key="5">
    <source>
        <dbReference type="ARBA" id="ARBA00022692"/>
    </source>
</evidence>
<feature type="transmembrane region" description="Helical" evidence="9">
    <location>
        <begin position="20"/>
        <end position="50"/>
    </location>
</feature>
<evidence type="ECO:0000256" key="3">
    <source>
        <dbReference type="ARBA" id="ARBA00005840"/>
    </source>
</evidence>
<comment type="similarity">
    <text evidence="3 9">Belongs to the CcmC/CycZ/HelC family.</text>
</comment>
<dbReference type="InterPro" id="IPR002541">
    <property type="entry name" value="Cyt_c_assembly"/>
</dbReference>
<evidence type="ECO:0000256" key="2">
    <source>
        <dbReference type="ARBA" id="ARBA00004141"/>
    </source>
</evidence>
<dbReference type="EMBL" id="BAABKE010000005">
    <property type="protein sequence ID" value="GAA5101543.1"/>
    <property type="molecule type" value="Genomic_DNA"/>
</dbReference>
<evidence type="ECO:0000313" key="11">
    <source>
        <dbReference type="EMBL" id="GAA5101543.1"/>
    </source>
</evidence>
<feature type="transmembrane region" description="Helical" evidence="9">
    <location>
        <begin position="128"/>
        <end position="151"/>
    </location>
</feature>
<keyword evidence="9" id="KW-0997">Cell inner membrane</keyword>
<dbReference type="InterPro" id="IPR003557">
    <property type="entry name" value="Cyt_c_biogenesis_CcmC"/>
</dbReference>
<evidence type="ECO:0000259" key="10">
    <source>
        <dbReference type="Pfam" id="PF01578"/>
    </source>
</evidence>
<dbReference type="PANTHER" id="PTHR30071:SF1">
    <property type="entry name" value="CYTOCHROME B_B6 PROTEIN-RELATED"/>
    <property type="match status" value="1"/>
</dbReference>
<keyword evidence="6 9" id="KW-0201">Cytochrome c-type biogenesis</keyword>
<evidence type="ECO:0000256" key="8">
    <source>
        <dbReference type="ARBA" id="ARBA00023136"/>
    </source>
</evidence>
<dbReference type="PANTHER" id="PTHR30071">
    <property type="entry name" value="HEME EXPORTER PROTEIN C"/>
    <property type="match status" value="1"/>
</dbReference>
<dbReference type="PRINTS" id="PR01386">
    <property type="entry name" value="CCMCBIOGNSIS"/>
</dbReference>
<evidence type="ECO:0000256" key="6">
    <source>
        <dbReference type="ARBA" id="ARBA00022748"/>
    </source>
</evidence>
<evidence type="ECO:0000256" key="9">
    <source>
        <dbReference type="RuleBase" id="RU364092"/>
    </source>
</evidence>
<comment type="caution">
    <text evidence="11">The sequence shown here is derived from an EMBL/GenBank/DDBJ whole genome shotgun (WGS) entry which is preliminary data.</text>
</comment>
<keyword evidence="9" id="KW-1003">Cell membrane</keyword>
<feature type="transmembrane region" description="Helical" evidence="9">
    <location>
        <begin position="163"/>
        <end position="187"/>
    </location>
</feature>
<dbReference type="NCBIfam" id="TIGR01191">
    <property type="entry name" value="ccmC"/>
    <property type="match status" value="1"/>
</dbReference>
<evidence type="ECO:0000313" key="12">
    <source>
        <dbReference type="Proteomes" id="UP001500631"/>
    </source>
</evidence>
<evidence type="ECO:0000256" key="1">
    <source>
        <dbReference type="ARBA" id="ARBA00002442"/>
    </source>
</evidence>
<proteinExistence type="inferred from homology"/>
<keyword evidence="5 9" id="KW-0812">Transmembrane</keyword>
<evidence type="ECO:0000256" key="4">
    <source>
        <dbReference type="ARBA" id="ARBA00016463"/>
    </source>
</evidence>
<name>A0ABP9MTK2_9GAMM</name>
<dbReference type="RefSeq" id="WP_077925658.1">
    <property type="nucleotide sequence ID" value="NZ_BAABKE010000005.1"/>
</dbReference>
<keyword evidence="8 9" id="KW-0472">Membrane</keyword>
<evidence type="ECO:0000256" key="7">
    <source>
        <dbReference type="ARBA" id="ARBA00022989"/>
    </source>
</evidence>
<keyword evidence="7 9" id="KW-1133">Transmembrane helix</keyword>
<feature type="domain" description="Cytochrome c assembly protein" evidence="10">
    <location>
        <begin position="24"/>
        <end position="190"/>
    </location>
</feature>
<dbReference type="Proteomes" id="UP001500631">
    <property type="component" value="Unassembled WGS sequence"/>
</dbReference>
<keyword evidence="9" id="KW-0813">Transport</keyword>
<feature type="transmembrane region" description="Helical" evidence="9">
    <location>
        <begin position="102"/>
        <end position="122"/>
    </location>
</feature>
<keyword evidence="12" id="KW-1185">Reference proteome</keyword>
<feature type="transmembrane region" description="Helical" evidence="9">
    <location>
        <begin position="62"/>
        <end position="90"/>
    </location>
</feature>
<comment type="function">
    <text evidence="1 9">Required for the export of heme to the periplasm for the biogenesis of c-type cytochromes.</text>
</comment>
<dbReference type="InterPro" id="IPR045062">
    <property type="entry name" value="Cyt_c_biogenesis_CcsA/CcmC"/>
</dbReference>
<protein>
    <recommendedName>
        <fullName evidence="4 9">Heme exporter protein C</fullName>
    </recommendedName>
    <alternativeName>
        <fullName evidence="9">Cytochrome c-type biogenesis protein</fullName>
    </alternativeName>
</protein>
<organism evidence="11 12">
    <name type="scientific">Wohlfahrtiimonas larvae</name>
    <dbReference type="NCBI Taxonomy" id="1157986"/>
    <lineage>
        <taxon>Bacteria</taxon>
        <taxon>Pseudomonadati</taxon>
        <taxon>Pseudomonadota</taxon>
        <taxon>Gammaproteobacteria</taxon>
        <taxon>Cardiobacteriales</taxon>
        <taxon>Ignatzschineriaceae</taxon>
        <taxon>Wohlfahrtiimonas</taxon>
    </lineage>
</organism>
<feature type="transmembrane region" description="Helical" evidence="9">
    <location>
        <begin position="207"/>
        <end position="227"/>
    </location>
</feature>
<gene>
    <name evidence="9" type="primary">ccmC</name>
    <name evidence="11" type="ORF">GCM10023338_17760</name>
</gene>
<reference evidence="12" key="1">
    <citation type="journal article" date="2019" name="Int. J. Syst. Evol. Microbiol.">
        <title>The Global Catalogue of Microorganisms (GCM) 10K type strain sequencing project: providing services to taxonomists for standard genome sequencing and annotation.</title>
        <authorList>
            <consortium name="The Broad Institute Genomics Platform"/>
            <consortium name="The Broad Institute Genome Sequencing Center for Infectious Disease"/>
            <person name="Wu L."/>
            <person name="Ma J."/>
        </authorList>
    </citation>
    <scope>NUCLEOTIDE SEQUENCE [LARGE SCALE GENOMIC DNA]</scope>
    <source>
        <strain evidence="12">JCM 18424</strain>
    </source>
</reference>